<evidence type="ECO:0000259" key="2">
    <source>
        <dbReference type="Pfam" id="PF19993"/>
    </source>
</evidence>
<gene>
    <name evidence="3" type="ORF">ACFPEL_00955</name>
</gene>
<dbReference type="RefSeq" id="WP_274190285.1">
    <property type="nucleotide sequence ID" value="NZ_BAABHN010000002.1"/>
</dbReference>
<evidence type="ECO:0000313" key="4">
    <source>
        <dbReference type="Proteomes" id="UP001595909"/>
    </source>
</evidence>
<proteinExistence type="predicted"/>
<feature type="transmembrane region" description="Helical" evidence="1">
    <location>
        <begin position="35"/>
        <end position="55"/>
    </location>
</feature>
<name>A0ABV9RB40_9PSEU</name>
<keyword evidence="1" id="KW-1133">Transmembrane helix</keyword>
<feature type="transmembrane region" description="Helical" evidence="1">
    <location>
        <begin position="154"/>
        <end position="176"/>
    </location>
</feature>
<feature type="transmembrane region" description="Helical" evidence="1">
    <location>
        <begin position="7"/>
        <end position="29"/>
    </location>
</feature>
<dbReference type="Pfam" id="PF19993">
    <property type="entry name" value="DO-GTPase2"/>
    <property type="match status" value="1"/>
</dbReference>
<feature type="transmembrane region" description="Helical" evidence="1">
    <location>
        <begin position="125"/>
        <end position="148"/>
    </location>
</feature>
<organism evidence="3 4">
    <name type="scientific">Actinomycetospora chibensis</name>
    <dbReference type="NCBI Taxonomy" id="663606"/>
    <lineage>
        <taxon>Bacteria</taxon>
        <taxon>Bacillati</taxon>
        <taxon>Actinomycetota</taxon>
        <taxon>Actinomycetes</taxon>
        <taxon>Pseudonocardiales</taxon>
        <taxon>Pseudonocardiaceae</taxon>
        <taxon>Actinomycetospora</taxon>
    </lineage>
</organism>
<feature type="domain" description="Double-GTPase 2" evidence="2">
    <location>
        <begin position="268"/>
        <end position="482"/>
    </location>
</feature>
<evidence type="ECO:0000256" key="1">
    <source>
        <dbReference type="SAM" id="Phobius"/>
    </source>
</evidence>
<keyword evidence="4" id="KW-1185">Reference proteome</keyword>
<protein>
    <recommendedName>
        <fullName evidence="2">Double-GTPase 2 domain-containing protein</fullName>
    </recommendedName>
</protein>
<sequence>MPQVALAVLAVLGITAYLGLCAAFLWFVVWPFAGWLVLVGVVLGALGALVVLLSAPFAADTDLLTADDVDGPWFPPAPPGHGRDRAWPHYLAGQARVDVGAMARRGRGALGALWSPLGGLLNPRAWLALWPLGIAGFLLLLAVTAGAVVTGVAVLALVVTGLALAALVWGAAGRLLRTVDALLRRRNRAAARCPYCFWRTTLPGYACACGLVHHDVRPSRLGVLVHRCRCGRPMPTTVSRAGRDHAPRCPQCDEVLEDGSGVWTDVSIPVLGPVSAGKTSLIYAGLEALRRQAVAGGGTLEPRREADAERFREGVEQVRAGRVAKTEAAAPVGLVCTVTQGRRRALLHTFDAAGELFSTRSATEDLRFLDEAGQMIVVVDPFSIPEVADEVLRGPADEAEAAPAVDPPEVAYEATVPRLRDFGARLDRTDLAVVVVKADLLVDHPIAADLRPDPLAVRRWLCDHGQDQLVVAAERDFAAVGYFLVSSHTGWEPEDRHTALAPLRWLAERGRLPLPPARTALTVGAVGEPA</sequence>
<keyword evidence="1" id="KW-0472">Membrane</keyword>
<keyword evidence="1" id="KW-0812">Transmembrane</keyword>
<reference evidence="4" key="1">
    <citation type="journal article" date="2019" name="Int. J. Syst. Evol. Microbiol.">
        <title>The Global Catalogue of Microorganisms (GCM) 10K type strain sequencing project: providing services to taxonomists for standard genome sequencing and annotation.</title>
        <authorList>
            <consortium name="The Broad Institute Genomics Platform"/>
            <consortium name="The Broad Institute Genome Sequencing Center for Infectious Disease"/>
            <person name="Wu L."/>
            <person name="Ma J."/>
        </authorList>
    </citation>
    <scope>NUCLEOTIDE SEQUENCE [LARGE SCALE GENOMIC DNA]</scope>
    <source>
        <strain evidence="4">CCUG 50347</strain>
    </source>
</reference>
<dbReference type="InterPro" id="IPR045528">
    <property type="entry name" value="DO-GTPase2"/>
</dbReference>
<dbReference type="Proteomes" id="UP001595909">
    <property type="component" value="Unassembled WGS sequence"/>
</dbReference>
<comment type="caution">
    <text evidence="3">The sequence shown here is derived from an EMBL/GenBank/DDBJ whole genome shotgun (WGS) entry which is preliminary data.</text>
</comment>
<dbReference type="EMBL" id="JBHSIM010000002">
    <property type="protein sequence ID" value="MFC4830963.1"/>
    <property type="molecule type" value="Genomic_DNA"/>
</dbReference>
<accession>A0ABV9RB40</accession>
<evidence type="ECO:0000313" key="3">
    <source>
        <dbReference type="EMBL" id="MFC4830963.1"/>
    </source>
</evidence>